<evidence type="ECO:0000313" key="6">
    <source>
        <dbReference type="EMBL" id="QDV08435.1"/>
    </source>
</evidence>
<feature type="domain" description="DUF1585" evidence="2">
    <location>
        <begin position="529"/>
        <end position="597"/>
    </location>
</feature>
<dbReference type="InterPro" id="IPR013042">
    <property type="entry name" value="DUF1592"/>
</dbReference>
<dbReference type="EMBL" id="CP036434">
    <property type="protein sequence ID" value="QDV08435.1"/>
    <property type="molecule type" value="Genomic_DNA"/>
</dbReference>
<dbReference type="Proteomes" id="UP000320390">
    <property type="component" value="Chromosome"/>
</dbReference>
<evidence type="ECO:0000259" key="5">
    <source>
        <dbReference type="Pfam" id="PF07631"/>
    </source>
</evidence>
<evidence type="ECO:0000259" key="2">
    <source>
        <dbReference type="Pfam" id="PF07624"/>
    </source>
</evidence>
<keyword evidence="7" id="KW-1185">Reference proteome</keyword>
<accession>A0A518EWG2</accession>
<dbReference type="Pfam" id="PF07631">
    <property type="entry name" value="PSD4"/>
    <property type="match status" value="1"/>
</dbReference>
<feature type="compositionally biased region" description="Basic and acidic residues" evidence="1">
    <location>
        <begin position="500"/>
        <end position="513"/>
    </location>
</feature>
<protein>
    <recommendedName>
        <fullName evidence="8">Planctomycete cytochrome C</fullName>
    </recommendedName>
</protein>
<feature type="region of interest" description="Disordered" evidence="1">
    <location>
        <begin position="437"/>
        <end position="459"/>
    </location>
</feature>
<sequence>MALYVFLALAVASPPAQESTILDFRELTELVCLDCHTGSGSPGASAAERIDLGAALESPEQQLELLTTAFAQVRQGFMPPSDTPGGGFDDEERAQWIAGVRALAKSIEPDPGHATLRRMTRRQIARTLKQLFGLDVPVERFLPRDASGYGFDTTGDTLFVTPLYYESWYECVEYVVEALRTQDGELPSVNANSVRDFLRLAFSREATDAEVEDRVKLALEDEGEGWLDVVRATLLSQEFLYRVEGEGAADAATVSTERADGYTLAARLSFFLHGTRPDAALLARASAGELKQDETLAGAVESLLDDRRSRSLAEDFATQWLGTSELSDVTPDVRRYSGFNEGLREAMGLEVIEFFDDLVRANRSALECLDSEFVFVNRRLARHYGMQDADHQGFRRVPRETDARGGVLGMAGVLTVTSHPLRTSPVKRGQWVLERIFHAPAPPPPPNAGTLPEDDQQEDKLSLAARLAAHRASPACSACHDQMDPWGLALERYDGIGQWREPEKGEPEKAAPEKEDEEEVGLPGATLPDGRVLSGPQDLKSALAADPERFLEAFASALFTYAVGRPPTLVDLIEIDEAVRACIEDEYRARTLLRGVALCRAMTARN</sequence>
<dbReference type="InterPro" id="IPR011478">
    <property type="entry name" value="DUF1585"/>
</dbReference>
<feature type="domain" description="DUF1592" evidence="5">
    <location>
        <begin position="261"/>
        <end position="386"/>
    </location>
</feature>
<feature type="domain" description="DUF1588" evidence="4">
    <location>
        <begin position="404"/>
        <end position="501"/>
    </location>
</feature>
<evidence type="ECO:0000259" key="4">
    <source>
        <dbReference type="Pfam" id="PF07627"/>
    </source>
</evidence>
<feature type="region of interest" description="Disordered" evidence="1">
    <location>
        <begin position="499"/>
        <end position="533"/>
    </location>
</feature>
<feature type="domain" description="DUF1587" evidence="3">
    <location>
        <begin position="117"/>
        <end position="177"/>
    </location>
</feature>
<proteinExistence type="predicted"/>
<dbReference type="RefSeq" id="WP_419190393.1">
    <property type="nucleotide sequence ID" value="NZ_CP036434.1"/>
</dbReference>
<gene>
    <name evidence="6" type="ORF">Poly30_39780</name>
</gene>
<organism evidence="6 7">
    <name type="scientific">Saltatorellus ferox</name>
    <dbReference type="NCBI Taxonomy" id="2528018"/>
    <lineage>
        <taxon>Bacteria</taxon>
        <taxon>Pseudomonadati</taxon>
        <taxon>Planctomycetota</taxon>
        <taxon>Planctomycetia</taxon>
        <taxon>Planctomycetia incertae sedis</taxon>
        <taxon>Saltatorellus</taxon>
    </lineage>
</organism>
<dbReference type="Pfam" id="PF07624">
    <property type="entry name" value="PSD2"/>
    <property type="match status" value="1"/>
</dbReference>
<evidence type="ECO:0000259" key="3">
    <source>
        <dbReference type="Pfam" id="PF07626"/>
    </source>
</evidence>
<reference evidence="6 7" key="1">
    <citation type="submission" date="2019-02" db="EMBL/GenBank/DDBJ databases">
        <title>Deep-cultivation of Planctomycetes and their phenomic and genomic characterization uncovers novel biology.</title>
        <authorList>
            <person name="Wiegand S."/>
            <person name="Jogler M."/>
            <person name="Boedeker C."/>
            <person name="Pinto D."/>
            <person name="Vollmers J."/>
            <person name="Rivas-Marin E."/>
            <person name="Kohn T."/>
            <person name="Peeters S.H."/>
            <person name="Heuer A."/>
            <person name="Rast P."/>
            <person name="Oberbeckmann S."/>
            <person name="Bunk B."/>
            <person name="Jeske O."/>
            <person name="Meyerdierks A."/>
            <person name="Storesund J.E."/>
            <person name="Kallscheuer N."/>
            <person name="Luecker S."/>
            <person name="Lage O.M."/>
            <person name="Pohl T."/>
            <person name="Merkel B.J."/>
            <person name="Hornburger P."/>
            <person name="Mueller R.-W."/>
            <person name="Bruemmer F."/>
            <person name="Labrenz M."/>
            <person name="Spormann A.M."/>
            <person name="Op den Camp H."/>
            <person name="Overmann J."/>
            <person name="Amann R."/>
            <person name="Jetten M.S.M."/>
            <person name="Mascher T."/>
            <person name="Medema M.H."/>
            <person name="Devos D.P."/>
            <person name="Kaster A.-K."/>
            <person name="Ovreas L."/>
            <person name="Rohde M."/>
            <person name="Galperin M.Y."/>
            <person name="Jogler C."/>
        </authorList>
    </citation>
    <scope>NUCLEOTIDE SEQUENCE [LARGE SCALE GENOMIC DNA]</scope>
    <source>
        <strain evidence="6 7">Poly30</strain>
    </source>
</reference>
<dbReference type="Pfam" id="PF07626">
    <property type="entry name" value="PSD3"/>
    <property type="match status" value="1"/>
</dbReference>
<dbReference type="InterPro" id="IPR013036">
    <property type="entry name" value="DUF1587"/>
</dbReference>
<name>A0A518EWG2_9BACT</name>
<evidence type="ECO:0000313" key="7">
    <source>
        <dbReference type="Proteomes" id="UP000320390"/>
    </source>
</evidence>
<evidence type="ECO:0000256" key="1">
    <source>
        <dbReference type="SAM" id="MobiDB-lite"/>
    </source>
</evidence>
<dbReference type="InterPro" id="IPR013039">
    <property type="entry name" value="DUF1588"/>
</dbReference>
<dbReference type="AlphaFoldDB" id="A0A518EWG2"/>
<evidence type="ECO:0008006" key="8">
    <source>
        <dbReference type="Google" id="ProtNLM"/>
    </source>
</evidence>
<dbReference type="Pfam" id="PF07627">
    <property type="entry name" value="PSCyt3"/>
    <property type="match status" value="1"/>
</dbReference>